<proteinExistence type="predicted"/>
<protein>
    <submittedName>
        <fullName evidence="1">Uncharacterized protein</fullName>
    </submittedName>
</protein>
<evidence type="ECO:0000313" key="1">
    <source>
        <dbReference type="EMBL" id="KAJ5704121.1"/>
    </source>
</evidence>
<reference evidence="1" key="2">
    <citation type="submission" date="2023-01" db="EMBL/GenBank/DDBJ databases">
        <authorList>
            <person name="Petersen C."/>
        </authorList>
    </citation>
    <scope>NUCLEOTIDE SEQUENCE</scope>
    <source>
        <strain evidence="1">IBT 17514</strain>
    </source>
</reference>
<evidence type="ECO:0000313" key="2">
    <source>
        <dbReference type="Proteomes" id="UP001215712"/>
    </source>
</evidence>
<name>A0AAD6MR09_9EURO</name>
<gene>
    <name evidence="1" type="ORF">N7493_011259</name>
</gene>
<dbReference type="EMBL" id="JAQJAN010000020">
    <property type="protein sequence ID" value="KAJ5704121.1"/>
    <property type="molecule type" value="Genomic_DNA"/>
</dbReference>
<comment type="caution">
    <text evidence="1">The sequence shown here is derived from an EMBL/GenBank/DDBJ whole genome shotgun (WGS) entry which is preliminary data.</text>
</comment>
<reference evidence="1" key="1">
    <citation type="journal article" date="2023" name="IMA Fungus">
        <title>Comparative genomic study of the Penicillium genus elucidates a diverse pangenome and 15 lateral gene transfer events.</title>
        <authorList>
            <person name="Petersen C."/>
            <person name="Sorensen T."/>
            <person name="Nielsen M.R."/>
            <person name="Sondergaard T.E."/>
            <person name="Sorensen J.L."/>
            <person name="Fitzpatrick D.A."/>
            <person name="Frisvad J.C."/>
            <person name="Nielsen K.L."/>
        </authorList>
    </citation>
    <scope>NUCLEOTIDE SEQUENCE</scope>
    <source>
        <strain evidence="1">IBT 17514</strain>
    </source>
</reference>
<keyword evidence="2" id="KW-1185">Reference proteome</keyword>
<accession>A0AAD6MR09</accession>
<dbReference type="AlphaFoldDB" id="A0AAD6MR09"/>
<sequence length="143" mass="16285">MDEEGIRRVFHEYKASLDIPATDLPSRLRVCLMVDDAVLSNLKAILNLSEILEESTDIDRCWVKVIEENFPDSRFGDRPYVATVDFSDEADGVGDYRGIYPGWTMVALSALVEVFDGLRQMKHLVRYHREGRVYLGGGKWSSI</sequence>
<organism evidence="1 2">
    <name type="scientific">Penicillium malachiteum</name>
    <dbReference type="NCBI Taxonomy" id="1324776"/>
    <lineage>
        <taxon>Eukaryota</taxon>
        <taxon>Fungi</taxon>
        <taxon>Dikarya</taxon>
        <taxon>Ascomycota</taxon>
        <taxon>Pezizomycotina</taxon>
        <taxon>Eurotiomycetes</taxon>
        <taxon>Eurotiomycetidae</taxon>
        <taxon>Eurotiales</taxon>
        <taxon>Aspergillaceae</taxon>
        <taxon>Penicillium</taxon>
    </lineage>
</organism>
<dbReference type="Proteomes" id="UP001215712">
    <property type="component" value="Unassembled WGS sequence"/>
</dbReference>